<keyword evidence="8" id="KW-0862">Zinc</keyword>
<dbReference type="PANTHER" id="PTHR11685">
    <property type="entry name" value="RBR FAMILY RING FINGER AND IBR DOMAIN-CONTAINING"/>
    <property type="match status" value="1"/>
</dbReference>
<organism evidence="10 11">
    <name type="scientific">Microdochium bolleyi</name>
    <dbReference type="NCBI Taxonomy" id="196109"/>
    <lineage>
        <taxon>Eukaryota</taxon>
        <taxon>Fungi</taxon>
        <taxon>Dikarya</taxon>
        <taxon>Ascomycota</taxon>
        <taxon>Pezizomycotina</taxon>
        <taxon>Sordariomycetes</taxon>
        <taxon>Xylariomycetidae</taxon>
        <taxon>Xylariales</taxon>
        <taxon>Microdochiaceae</taxon>
        <taxon>Microdochium</taxon>
    </lineage>
</organism>
<evidence type="ECO:0000259" key="9">
    <source>
        <dbReference type="PROSITE" id="PS51873"/>
    </source>
</evidence>
<accession>A0A136JF47</accession>
<dbReference type="GO" id="GO:0016567">
    <property type="term" value="P:protein ubiquitination"/>
    <property type="evidence" value="ECO:0007669"/>
    <property type="project" value="InterPro"/>
</dbReference>
<evidence type="ECO:0000256" key="7">
    <source>
        <dbReference type="ARBA" id="ARBA00022786"/>
    </source>
</evidence>
<reference evidence="11" key="1">
    <citation type="submission" date="2016-02" db="EMBL/GenBank/DDBJ databases">
        <title>Draft genome sequence of Microdochium bolleyi, a fungal endophyte of beachgrass.</title>
        <authorList>
            <consortium name="DOE Joint Genome Institute"/>
            <person name="David A.S."/>
            <person name="May G."/>
            <person name="Haridas S."/>
            <person name="Lim J."/>
            <person name="Wang M."/>
            <person name="Labutti K."/>
            <person name="Lipzen A."/>
            <person name="Barry K."/>
            <person name="Grigoriev I.V."/>
        </authorList>
    </citation>
    <scope>NUCLEOTIDE SEQUENCE [LARGE SCALE GENOMIC DNA]</scope>
    <source>
        <strain evidence="11">J235TASD1</strain>
    </source>
</reference>
<dbReference type="InterPro" id="IPR031127">
    <property type="entry name" value="E3_UB_ligase_RBR"/>
</dbReference>
<sequence>MIKAPCHQYCEDCFERLISTACENEQQWPPKCCLNKIPDETITHIIRGALLEKWRNRGWEWGLPINERIYCSEPACSIWCRPHNIDRDQSIVRCDAGHRTCIYCRGADHGRETCPQDRELARTHELAEEEGWKQCYGCNAYVEHHEACQHMTCRCGAEFCYVCGARWRTCHCTMEQLATVKAEADRRREHRRQL</sequence>
<keyword evidence="4" id="KW-0479">Metal-binding</keyword>
<dbReference type="EMBL" id="KQ964246">
    <property type="protein sequence ID" value="KXJ95767.1"/>
    <property type="molecule type" value="Genomic_DNA"/>
</dbReference>
<dbReference type="InterPro" id="IPR044066">
    <property type="entry name" value="TRIAD_supradom"/>
</dbReference>
<dbReference type="OrthoDB" id="9977870at2759"/>
<dbReference type="Proteomes" id="UP000070501">
    <property type="component" value="Unassembled WGS sequence"/>
</dbReference>
<keyword evidence="6" id="KW-0863">Zinc-finger</keyword>
<comment type="catalytic activity">
    <reaction evidence="1">
        <text>[E2 ubiquitin-conjugating enzyme]-S-ubiquitinyl-L-cysteine + [acceptor protein]-L-lysine = [E2 ubiquitin-conjugating enzyme]-L-cysteine + [acceptor protein]-N(6)-ubiquitinyl-L-lysine.</text>
        <dbReference type="EC" id="2.3.2.31"/>
    </reaction>
</comment>
<evidence type="ECO:0000313" key="11">
    <source>
        <dbReference type="Proteomes" id="UP000070501"/>
    </source>
</evidence>
<keyword evidence="11" id="KW-1185">Reference proteome</keyword>
<protein>
    <recommendedName>
        <fullName evidence="2">RBR-type E3 ubiquitin transferase</fullName>
        <ecNumber evidence="2">2.3.2.31</ecNumber>
    </recommendedName>
</protein>
<dbReference type="AlphaFoldDB" id="A0A136JF47"/>
<evidence type="ECO:0000256" key="1">
    <source>
        <dbReference type="ARBA" id="ARBA00001798"/>
    </source>
</evidence>
<dbReference type="EC" id="2.3.2.31" evidence="2"/>
<evidence type="ECO:0000313" key="10">
    <source>
        <dbReference type="EMBL" id="KXJ95767.1"/>
    </source>
</evidence>
<dbReference type="Pfam" id="PF01485">
    <property type="entry name" value="IBR"/>
    <property type="match status" value="2"/>
</dbReference>
<dbReference type="InterPro" id="IPR002867">
    <property type="entry name" value="IBR_dom"/>
</dbReference>
<dbReference type="PROSITE" id="PS51873">
    <property type="entry name" value="TRIAD"/>
    <property type="match status" value="1"/>
</dbReference>
<keyword evidence="5" id="KW-0677">Repeat</keyword>
<dbReference type="Gene3D" id="1.20.120.1750">
    <property type="match status" value="1"/>
</dbReference>
<gene>
    <name evidence="10" type="ORF">Micbo1qcDRAFT_157830</name>
</gene>
<dbReference type="GO" id="GO:0061630">
    <property type="term" value="F:ubiquitin protein ligase activity"/>
    <property type="evidence" value="ECO:0007669"/>
    <property type="project" value="UniProtKB-EC"/>
</dbReference>
<dbReference type="SUPFAM" id="SSF57850">
    <property type="entry name" value="RING/U-box"/>
    <property type="match status" value="1"/>
</dbReference>
<dbReference type="CDD" id="cd22584">
    <property type="entry name" value="Rcat_RBR_unk"/>
    <property type="match status" value="1"/>
</dbReference>
<evidence type="ECO:0000256" key="8">
    <source>
        <dbReference type="ARBA" id="ARBA00022833"/>
    </source>
</evidence>
<evidence type="ECO:0000256" key="2">
    <source>
        <dbReference type="ARBA" id="ARBA00012251"/>
    </source>
</evidence>
<proteinExistence type="predicted"/>
<feature type="domain" description="RING-type" evidence="9">
    <location>
        <begin position="1"/>
        <end position="176"/>
    </location>
</feature>
<evidence type="ECO:0000256" key="4">
    <source>
        <dbReference type="ARBA" id="ARBA00022723"/>
    </source>
</evidence>
<evidence type="ECO:0000256" key="5">
    <source>
        <dbReference type="ARBA" id="ARBA00022737"/>
    </source>
</evidence>
<evidence type="ECO:0000256" key="6">
    <source>
        <dbReference type="ARBA" id="ARBA00022771"/>
    </source>
</evidence>
<name>A0A136JF47_9PEZI</name>
<evidence type="ECO:0000256" key="3">
    <source>
        <dbReference type="ARBA" id="ARBA00022679"/>
    </source>
</evidence>
<feature type="non-terminal residue" evidence="10">
    <location>
        <position position="194"/>
    </location>
</feature>
<dbReference type="STRING" id="196109.A0A136JF47"/>
<keyword evidence="3" id="KW-0808">Transferase</keyword>
<dbReference type="GO" id="GO:0008270">
    <property type="term" value="F:zinc ion binding"/>
    <property type="evidence" value="ECO:0007669"/>
    <property type="project" value="UniProtKB-KW"/>
</dbReference>
<keyword evidence="7" id="KW-0833">Ubl conjugation pathway</keyword>
<dbReference type="InParanoid" id="A0A136JF47"/>